<dbReference type="AlphaFoldDB" id="A0A100Y5X4"/>
<dbReference type="RefSeq" id="WP_058942495.1">
    <property type="nucleotide sequence ID" value="NZ_LNSV01000029.1"/>
</dbReference>
<reference evidence="1 2" key="1">
    <citation type="submission" date="2015-11" db="EMBL/GenBank/DDBJ databases">
        <title>Genome-wide analysis reveals the secondary metabolome in Streptomyces kanasensis ZX01.</title>
        <authorList>
            <person name="Zhang G."/>
            <person name="Han L."/>
            <person name="Feng J."/>
            <person name="Zhang X."/>
        </authorList>
    </citation>
    <scope>NUCLEOTIDE SEQUENCE [LARGE SCALE GENOMIC DNA]</scope>
    <source>
        <strain evidence="1 2">ZX01</strain>
    </source>
</reference>
<dbReference type="EMBL" id="LNSV01000029">
    <property type="protein sequence ID" value="KUH38250.1"/>
    <property type="molecule type" value="Genomic_DNA"/>
</dbReference>
<keyword evidence="2" id="KW-1185">Reference proteome</keyword>
<gene>
    <name evidence="1" type="ORF">ATE80_13765</name>
</gene>
<accession>A0A100Y5X4</accession>
<evidence type="ECO:0000313" key="2">
    <source>
        <dbReference type="Proteomes" id="UP000054011"/>
    </source>
</evidence>
<protein>
    <submittedName>
        <fullName evidence="1">Uncharacterized protein</fullName>
    </submittedName>
</protein>
<name>A0A100Y5X4_9ACTN</name>
<comment type="caution">
    <text evidence="1">The sequence shown here is derived from an EMBL/GenBank/DDBJ whole genome shotgun (WGS) entry which is preliminary data.</text>
</comment>
<sequence>MAFALAANDAVTVATDLLRGRGAVTGADEDEAFRAMIRAFAVVSAEGPPPLIEHGEQVVHIVSFISESASLHHQDLVDGTAEPGDGWGEEVHSCVHDFSREVHAFREAVRAFLETPPTALGNIGTAVGVENDHGPGCECADPVPVLAAGLARTPVGGTSPLHPCGWR</sequence>
<proteinExistence type="predicted"/>
<evidence type="ECO:0000313" key="1">
    <source>
        <dbReference type="EMBL" id="KUH38250.1"/>
    </source>
</evidence>
<dbReference type="Proteomes" id="UP000054011">
    <property type="component" value="Unassembled WGS sequence"/>
</dbReference>
<organism evidence="1 2">
    <name type="scientific">Streptomyces kanasensis</name>
    <dbReference type="NCBI Taxonomy" id="936756"/>
    <lineage>
        <taxon>Bacteria</taxon>
        <taxon>Bacillati</taxon>
        <taxon>Actinomycetota</taxon>
        <taxon>Actinomycetes</taxon>
        <taxon>Kitasatosporales</taxon>
        <taxon>Streptomycetaceae</taxon>
        <taxon>Streptomyces</taxon>
    </lineage>
</organism>